<dbReference type="InterPro" id="IPR037543">
    <property type="entry name" value="UBact"/>
</dbReference>
<feature type="compositionally biased region" description="Basic and acidic residues" evidence="5">
    <location>
        <begin position="22"/>
        <end position="64"/>
    </location>
</feature>
<evidence type="ECO:0000256" key="1">
    <source>
        <dbReference type="ARBA" id="ARBA00018290"/>
    </source>
</evidence>
<dbReference type="GO" id="GO:0031386">
    <property type="term" value="F:protein tag activity"/>
    <property type="evidence" value="ECO:0007669"/>
    <property type="project" value="UniProtKB-UniRule"/>
</dbReference>
<feature type="region of interest" description="Disordered" evidence="5">
    <location>
        <begin position="1"/>
        <end position="64"/>
    </location>
</feature>
<comment type="caution">
    <text evidence="6">The sequence shown here is derived from an EMBL/GenBank/DDBJ whole genome shotgun (WGS) entry which is preliminary data.</text>
</comment>
<proteinExistence type="inferred from homology"/>
<comment type="function">
    <text evidence="4">May function as a protein modifier covalently attached to lysine residues of substrate proteins. This may serve to target the modified proteins for degradation by proteasomes.</text>
</comment>
<dbReference type="NCBIfam" id="NF033388">
    <property type="entry name" value="ubiq_like_UBact"/>
    <property type="match status" value="1"/>
</dbReference>
<reference evidence="6" key="1">
    <citation type="journal article" date="2020" name="mSystems">
        <title>Genome- and Community-Level Interaction Insights into Carbon Utilization and Element Cycling Functions of Hydrothermarchaeota in Hydrothermal Sediment.</title>
        <authorList>
            <person name="Zhou Z."/>
            <person name="Liu Y."/>
            <person name="Xu W."/>
            <person name="Pan J."/>
            <person name="Luo Z.H."/>
            <person name="Li M."/>
        </authorList>
    </citation>
    <scope>NUCLEOTIDE SEQUENCE [LARGE SCALE GENOMIC DNA]</scope>
    <source>
        <strain evidence="6">SpSt-902</strain>
    </source>
</reference>
<protein>
    <recommendedName>
        <fullName evidence="1 4">Prokaryotic ubiquitin-like protein UBact</fullName>
    </recommendedName>
</protein>
<evidence type="ECO:0000256" key="2">
    <source>
        <dbReference type="ARBA" id="ARBA00022499"/>
    </source>
</evidence>
<keyword evidence="3 4" id="KW-0833">Ubl conjugation pathway</keyword>
<comment type="caution">
    <text evidence="4">Lacks conserved residue(s) required for the propagation of feature annotation.</text>
</comment>
<dbReference type="AlphaFoldDB" id="A0A7C3LS34"/>
<evidence type="ECO:0000256" key="3">
    <source>
        <dbReference type="ARBA" id="ARBA00022786"/>
    </source>
</evidence>
<dbReference type="HAMAP" id="MF_02133">
    <property type="entry name" value="UBact"/>
    <property type="match status" value="1"/>
</dbReference>
<gene>
    <name evidence="4" type="primary">ubact</name>
    <name evidence="6" type="ORF">ENX03_04660</name>
</gene>
<keyword evidence="2 4" id="KW-1017">Isopeptide bond</keyword>
<evidence type="ECO:0000313" key="6">
    <source>
        <dbReference type="EMBL" id="HFT93222.1"/>
    </source>
</evidence>
<evidence type="ECO:0000256" key="4">
    <source>
        <dbReference type="HAMAP-Rule" id="MF_02133"/>
    </source>
</evidence>
<dbReference type="Pfam" id="PF20513">
    <property type="entry name" value="UBact"/>
    <property type="match status" value="1"/>
</dbReference>
<dbReference type="EMBL" id="DTMM01000091">
    <property type="protein sequence ID" value="HFT93222.1"/>
    <property type="molecule type" value="Genomic_DNA"/>
</dbReference>
<sequence>MSNMERTVFSPDRQVVPGSPSKETRKESPVPRRPDVQKKGDRLMDRMKKVDPNQSERYRQRTGE</sequence>
<feature type="cross-link" description="Isoglutamyl lysine isopeptide (Glu-Lys) (interchain with K-? in acceptor proteins)" evidence="4">
    <location>
        <position position="64"/>
    </location>
</feature>
<evidence type="ECO:0000256" key="5">
    <source>
        <dbReference type="SAM" id="MobiDB-lite"/>
    </source>
</evidence>
<name>A0A7C3LS34_9BACT</name>
<accession>A0A7C3LS34</accession>
<comment type="similarity">
    <text evidence="4">Belongs to the ubiquitin-like protein UBact family.</text>
</comment>
<organism evidence="6">
    <name type="scientific">Leptospirillum ferriphilum</name>
    <dbReference type="NCBI Taxonomy" id="178606"/>
    <lineage>
        <taxon>Bacteria</taxon>
        <taxon>Pseudomonadati</taxon>
        <taxon>Nitrospirota</taxon>
        <taxon>Nitrospiria</taxon>
        <taxon>Nitrospirales</taxon>
        <taxon>Nitrospiraceae</taxon>
        <taxon>Leptospirillum</taxon>
    </lineage>
</organism>